<accession>A0A8C0ADQ6</accession>
<keyword evidence="16" id="KW-1185">Reference proteome</keyword>
<dbReference type="GO" id="GO:0006396">
    <property type="term" value="P:RNA processing"/>
    <property type="evidence" value="ECO:0007669"/>
    <property type="project" value="InterPro"/>
</dbReference>
<evidence type="ECO:0000256" key="2">
    <source>
        <dbReference type="ARBA" id="ARBA00004496"/>
    </source>
</evidence>
<reference evidence="15" key="3">
    <citation type="submission" date="2025-09" db="UniProtKB">
        <authorList>
            <consortium name="Ensembl"/>
        </authorList>
    </citation>
    <scope>IDENTIFICATION</scope>
</reference>
<dbReference type="InterPro" id="IPR002466">
    <property type="entry name" value="A_deamin"/>
</dbReference>
<feature type="domain" description="DRBM" evidence="13">
    <location>
        <begin position="197"/>
        <end position="263"/>
    </location>
</feature>
<dbReference type="AlphaFoldDB" id="A0A8C0ADQ6"/>
<keyword evidence="6 11" id="KW-0694">RNA-binding</keyword>
<feature type="compositionally biased region" description="Low complexity" evidence="12">
    <location>
        <begin position="167"/>
        <end position="178"/>
    </location>
</feature>
<dbReference type="GO" id="GO:0007286">
    <property type="term" value="P:spermatid development"/>
    <property type="evidence" value="ECO:0007669"/>
    <property type="project" value="Ensembl"/>
</dbReference>
<evidence type="ECO:0000256" key="7">
    <source>
        <dbReference type="ARBA" id="ARBA00023242"/>
    </source>
</evidence>
<dbReference type="Gene3D" id="3.30.160.20">
    <property type="match status" value="1"/>
</dbReference>
<evidence type="ECO:0000256" key="12">
    <source>
        <dbReference type="SAM" id="MobiDB-lite"/>
    </source>
</evidence>
<dbReference type="GO" id="GO:0006382">
    <property type="term" value="P:adenosine to inosine editing"/>
    <property type="evidence" value="ECO:0007669"/>
    <property type="project" value="TreeGrafter"/>
</dbReference>
<evidence type="ECO:0000256" key="9">
    <source>
        <dbReference type="ARBA" id="ARBA00061642"/>
    </source>
</evidence>
<name>A0A8C0ADQ6_BOSMU</name>
<evidence type="ECO:0000259" key="13">
    <source>
        <dbReference type="PROSITE" id="PS50137"/>
    </source>
</evidence>
<keyword evidence="7" id="KW-0539">Nucleus</keyword>
<dbReference type="PANTHER" id="PTHR10910:SF106">
    <property type="entry name" value="ADENOSINE DEAMINASE DOMAIN-CONTAINING PROTEIN 2"/>
    <property type="match status" value="1"/>
</dbReference>
<dbReference type="GO" id="GO:0003726">
    <property type="term" value="F:double-stranded RNA adenosine deaminase activity"/>
    <property type="evidence" value="ECO:0007669"/>
    <property type="project" value="TreeGrafter"/>
</dbReference>
<dbReference type="GO" id="GO:0005730">
    <property type="term" value="C:nucleolus"/>
    <property type="evidence" value="ECO:0007669"/>
    <property type="project" value="TreeGrafter"/>
</dbReference>
<protein>
    <recommendedName>
        <fullName evidence="10">Adenosine deaminase domain-containing protein 2</fullName>
    </recommendedName>
</protein>
<gene>
    <name evidence="15" type="primary">ADAD2</name>
</gene>
<dbReference type="Ensembl" id="ENSBGRT00000030375.1">
    <property type="protein sequence ID" value="ENSBGRP00000026310.1"/>
    <property type="gene ID" value="ENSBGRG00000016569.1"/>
</dbReference>
<dbReference type="PROSITE" id="PS50137">
    <property type="entry name" value="DS_RBD"/>
    <property type="match status" value="1"/>
</dbReference>
<comment type="similarity">
    <text evidence="9">Belongs to the ADAD family.</text>
</comment>
<keyword evidence="3" id="KW-0963">Cytoplasm</keyword>
<sequence>MIGGPCLPRSAYTRSPALVVRWLARWPLSPHPGSGCLGDWPSHWLGILSCYSFMGSHWLRVRWEAELTMRGQLYHVLPTWALALACKRARVAPERAHCSLQPSSPAMASQASAALGTDDSVRRKPRLAASLQISPGSSPWKPSASLGQEPAPAPNAENDEPGGQLQASAAAGDGPAGDFPKMTRHRGLQLKDPPLGQAVASLTQYAANLGVSLIFRESQTADPCSPFSVSVELDGVVCPPGTANSKLEAKQQAALSALHYIRRQLEGPAAGAEPPKTPNQPPLAPLSIENIVTHEQRCAAVVSAGFDRLVDASSPYRACKGTVAAVILEREVPGARGHAKETYQLVALGTGGGSCTGWLDFSGRQLHDCHGLVVARRALLRFLFRQLLLATQGGPTGKEKSVLAPKPGPGPPFALKPRIFLHLYVSNTPKGAAYDIYLPPSLEGSLLHGPPLRLQAHIQGELKPVCYVAPALRDTHVGCLSASDKLARWAVLGLGGALLAHFLPPLYTTSLVLADTCHDPPTLSRAIHTRPSLDRLVGPGLPAPYTRTTLHLFAGPSVAPSNLTPNTCQGLSLNWSLGDPDIEVVDVATGRVKADTAPGPPSRLCKAAFLRAFRQAAHALGKSHLLALQTYEAAKAGPYQEARQQLSVLLDQQGLGAWPSKPLVGKFKN</sequence>
<organism evidence="15 16">
    <name type="scientific">Bos mutus grunniens</name>
    <name type="common">Wild yak</name>
    <name type="synonym">Bos grunniens</name>
    <dbReference type="NCBI Taxonomy" id="30521"/>
    <lineage>
        <taxon>Eukaryota</taxon>
        <taxon>Metazoa</taxon>
        <taxon>Chordata</taxon>
        <taxon>Craniata</taxon>
        <taxon>Vertebrata</taxon>
        <taxon>Euteleostomi</taxon>
        <taxon>Mammalia</taxon>
        <taxon>Eutheria</taxon>
        <taxon>Laurasiatheria</taxon>
        <taxon>Artiodactyla</taxon>
        <taxon>Ruminantia</taxon>
        <taxon>Pecora</taxon>
        <taxon>Bovidae</taxon>
        <taxon>Bovinae</taxon>
        <taxon>Bos</taxon>
    </lineage>
</organism>
<dbReference type="FunFam" id="3.30.160.20:FF:000056">
    <property type="entry name" value="Adenosine deaminase domain-containing 2"/>
    <property type="match status" value="1"/>
</dbReference>
<evidence type="ECO:0000256" key="11">
    <source>
        <dbReference type="PROSITE-ProRule" id="PRU00266"/>
    </source>
</evidence>
<dbReference type="SMART" id="SM00552">
    <property type="entry name" value="ADEAMc"/>
    <property type="match status" value="1"/>
</dbReference>
<keyword evidence="5" id="KW-0744">Spermatogenesis</keyword>
<evidence type="ECO:0000313" key="15">
    <source>
        <dbReference type="Ensembl" id="ENSBGRP00000026310.1"/>
    </source>
</evidence>
<evidence type="ECO:0000256" key="8">
    <source>
        <dbReference type="ARBA" id="ARBA00059681"/>
    </source>
</evidence>
<evidence type="ECO:0000259" key="14">
    <source>
        <dbReference type="PROSITE" id="PS50141"/>
    </source>
</evidence>
<dbReference type="Pfam" id="PF02137">
    <property type="entry name" value="A_deamin"/>
    <property type="match status" value="1"/>
</dbReference>
<dbReference type="Pfam" id="PF00035">
    <property type="entry name" value="dsrm"/>
    <property type="match status" value="1"/>
</dbReference>
<feature type="domain" description="A to I editase" evidence="14">
    <location>
        <begin position="347"/>
        <end position="662"/>
    </location>
</feature>
<dbReference type="PANTHER" id="PTHR10910">
    <property type="entry name" value="EUKARYOTE SPECIFIC DSRNA BINDING PROTEIN"/>
    <property type="match status" value="1"/>
</dbReference>
<evidence type="ECO:0000256" key="4">
    <source>
        <dbReference type="ARBA" id="ARBA00022782"/>
    </source>
</evidence>
<reference evidence="15" key="2">
    <citation type="submission" date="2025-08" db="UniProtKB">
        <authorList>
            <consortium name="Ensembl"/>
        </authorList>
    </citation>
    <scope>IDENTIFICATION</scope>
</reference>
<keyword evidence="4" id="KW-0221">Differentiation</keyword>
<dbReference type="SUPFAM" id="SSF54768">
    <property type="entry name" value="dsRNA-binding domain-like"/>
    <property type="match status" value="1"/>
</dbReference>
<feature type="region of interest" description="Disordered" evidence="12">
    <location>
        <begin position="131"/>
        <end position="189"/>
    </location>
</feature>
<dbReference type="GeneTree" id="ENSGT00940000161900"/>
<evidence type="ECO:0000256" key="5">
    <source>
        <dbReference type="ARBA" id="ARBA00022871"/>
    </source>
</evidence>
<evidence type="ECO:0000313" key="16">
    <source>
        <dbReference type="Proteomes" id="UP000694520"/>
    </source>
</evidence>
<dbReference type="GO" id="GO:0008251">
    <property type="term" value="F:tRNA-specific adenosine deaminase activity"/>
    <property type="evidence" value="ECO:0007669"/>
    <property type="project" value="TreeGrafter"/>
</dbReference>
<evidence type="ECO:0000256" key="6">
    <source>
        <dbReference type="ARBA" id="ARBA00022884"/>
    </source>
</evidence>
<dbReference type="Proteomes" id="UP000694520">
    <property type="component" value="Chromosome 20"/>
</dbReference>
<evidence type="ECO:0000256" key="10">
    <source>
        <dbReference type="ARBA" id="ARBA00067840"/>
    </source>
</evidence>
<dbReference type="PROSITE" id="PS50141">
    <property type="entry name" value="A_DEAMIN_EDITASE"/>
    <property type="match status" value="1"/>
</dbReference>
<dbReference type="InterPro" id="IPR014720">
    <property type="entry name" value="dsRBD_dom"/>
</dbReference>
<comment type="subcellular location">
    <subcellularLocation>
        <location evidence="2">Cytoplasm</location>
    </subcellularLocation>
    <subcellularLocation>
        <location evidence="1">Nucleus</location>
    </subcellularLocation>
</comment>
<reference evidence="15" key="1">
    <citation type="submission" date="2019-05" db="EMBL/GenBank/DDBJ databases">
        <authorList>
            <person name="Zhang S."/>
            <person name="Liu J."/>
        </authorList>
    </citation>
    <scope>NUCLEOTIDE SEQUENCE [LARGE SCALE GENOMIC DNA]</scope>
</reference>
<dbReference type="GO" id="GO:0003725">
    <property type="term" value="F:double-stranded RNA binding"/>
    <property type="evidence" value="ECO:0007669"/>
    <property type="project" value="TreeGrafter"/>
</dbReference>
<comment type="function">
    <text evidence="8">Required for male fertility and normal male germ cell differentiation.</text>
</comment>
<proteinExistence type="inferred from homology"/>
<evidence type="ECO:0000256" key="3">
    <source>
        <dbReference type="ARBA" id="ARBA00022490"/>
    </source>
</evidence>
<evidence type="ECO:0000256" key="1">
    <source>
        <dbReference type="ARBA" id="ARBA00004123"/>
    </source>
</evidence>
<dbReference type="GO" id="GO:0005737">
    <property type="term" value="C:cytoplasm"/>
    <property type="evidence" value="ECO:0007669"/>
    <property type="project" value="UniProtKB-SubCell"/>
</dbReference>